<evidence type="ECO:0000256" key="1">
    <source>
        <dbReference type="ARBA" id="ARBA00001933"/>
    </source>
</evidence>
<gene>
    <name evidence="3" type="ORF">UFOPK2423_01747</name>
</gene>
<reference evidence="3" key="1">
    <citation type="submission" date="2020-05" db="EMBL/GenBank/DDBJ databases">
        <authorList>
            <person name="Chiriac C."/>
            <person name="Salcher M."/>
            <person name="Ghai R."/>
            <person name="Kavagutti S V."/>
        </authorList>
    </citation>
    <scope>NUCLEOTIDE SEQUENCE</scope>
</reference>
<dbReference type="EMBL" id="CAEZXN010000080">
    <property type="protein sequence ID" value="CAB4711425.1"/>
    <property type="molecule type" value="Genomic_DNA"/>
</dbReference>
<evidence type="ECO:0000256" key="2">
    <source>
        <dbReference type="ARBA" id="ARBA00022898"/>
    </source>
</evidence>
<dbReference type="InterPro" id="IPR051798">
    <property type="entry name" value="Class-II_PLP-Dep_Aminotrans"/>
</dbReference>
<dbReference type="PANTHER" id="PTHR43525:SF1">
    <property type="entry name" value="PROTEIN MALY"/>
    <property type="match status" value="1"/>
</dbReference>
<evidence type="ECO:0000313" key="3">
    <source>
        <dbReference type="EMBL" id="CAB4711425.1"/>
    </source>
</evidence>
<sequence length="113" mass="12896">MAWSECEDWLGELNEQLAKNRAIIDEWVATFDGKVKYHAPEATYLAWLDLSRTKAGAAPEATEYLLENAKVRLATGSDYTKHTDIDTHSWVRLNFATNEENLREILKRVSAVL</sequence>
<dbReference type="AlphaFoldDB" id="A0A6J6QQY4"/>
<organism evidence="3">
    <name type="scientific">freshwater metagenome</name>
    <dbReference type="NCBI Taxonomy" id="449393"/>
    <lineage>
        <taxon>unclassified sequences</taxon>
        <taxon>metagenomes</taxon>
        <taxon>ecological metagenomes</taxon>
    </lineage>
</organism>
<proteinExistence type="predicted"/>
<dbReference type="SUPFAM" id="SSF53383">
    <property type="entry name" value="PLP-dependent transferases"/>
    <property type="match status" value="1"/>
</dbReference>
<keyword evidence="2" id="KW-0663">Pyridoxal phosphate</keyword>
<comment type="cofactor">
    <cofactor evidence="1">
        <name>pyridoxal 5'-phosphate</name>
        <dbReference type="ChEBI" id="CHEBI:597326"/>
    </cofactor>
</comment>
<protein>
    <submittedName>
        <fullName evidence="3">Unannotated protein</fullName>
    </submittedName>
</protein>
<name>A0A6J6QQY4_9ZZZZ</name>
<dbReference type="Gene3D" id="3.90.1150.10">
    <property type="entry name" value="Aspartate Aminotransferase, domain 1"/>
    <property type="match status" value="1"/>
</dbReference>
<dbReference type="InterPro" id="IPR015424">
    <property type="entry name" value="PyrdxlP-dep_Trfase"/>
</dbReference>
<dbReference type="PANTHER" id="PTHR43525">
    <property type="entry name" value="PROTEIN MALY"/>
    <property type="match status" value="1"/>
</dbReference>
<dbReference type="InterPro" id="IPR015422">
    <property type="entry name" value="PyrdxlP-dep_Trfase_small"/>
</dbReference>
<accession>A0A6J6QQY4</accession>